<feature type="region of interest" description="Disordered" evidence="1">
    <location>
        <begin position="57"/>
        <end position="78"/>
    </location>
</feature>
<evidence type="ECO:0000313" key="3">
    <source>
        <dbReference type="Proteomes" id="UP000676776"/>
    </source>
</evidence>
<name>A0ABS3T5E1_9FLAO</name>
<reference evidence="2 3" key="1">
    <citation type="submission" date="2021-03" db="EMBL/GenBank/DDBJ databases">
        <title>Winogradskyella sp. nov., isolated from costal sediment.</title>
        <authorList>
            <person name="Gao C."/>
        </authorList>
    </citation>
    <scope>NUCLEOTIDE SEQUENCE [LARGE SCALE GENOMIC DNA]</scope>
    <source>
        <strain evidence="2 3">DF17</strain>
    </source>
</reference>
<protein>
    <submittedName>
        <fullName evidence="2">Uncharacterized protein</fullName>
    </submittedName>
</protein>
<keyword evidence="3" id="KW-1185">Reference proteome</keyword>
<comment type="caution">
    <text evidence="2">The sequence shown here is derived from an EMBL/GenBank/DDBJ whole genome shotgun (WGS) entry which is preliminary data.</text>
</comment>
<gene>
    <name evidence="2" type="ORF">J4050_09335</name>
</gene>
<dbReference type="EMBL" id="JAGEVF010000006">
    <property type="protein sequence ID" value="MBO3116950.1"/>
    <property type="molecule type" value="Genomic_DNA"/>
</dbReference>
<evidence type="ECO:0000256" key="1">
    <source>
        <dbReference type="SAM" id="MobiDB-lite"/>
    </source>
</evidence>
<organism evidence="2 3">
    <name type="scientific">Winogradskyella pelagia</name>
    <dbReference type="NCBI Taxonomy" id="2819984"/>
    <lineage>
        <taxon>Bacteria</taxon>
        <taxon>Pseudomonadati</taxon>
        <taxon>Bacteroidota</taxon>
        <taxon>Flavobacteriia</taxon>
        <taxon>Flavobacteriales</taxon>
        <taxon>Flavobacteriaceae</taxon>
        <taxon>Winogradskyella</taxon>
    </lineage>
</organism>
<evidence type="ECO:0000313" key="2">
    <source>
        <dbReference type="EMBL" id="MBO3116950.1"/>
    </source>
</evidence>
<accession>A0ABS3T5E1</accession>
<proteinExistence type="predicted"/>
<feature type="compositionally biased region" description="Acidic residues" evidence="1">
    <location>
        <begin position="66"/>
        <end position="76"/>
    </location>
</feature>
<dbReference type="Proteomes" id="UP000676776">
    <property type="component" value="Unassembled WGS sequence"/>
</dbReference>
<sequence length="127" mass="13737">MSEIINIISSEQWRVSSMVDSGQDETADFFGYTFSFNSNGSLVATGSSNTLTGTWSLSNSSSSSSSDDDSNDDSDVDFIISFPVPDDHDFDDLNDDWDVVSYSSNEIRLIDISGGNGGTDTLVFTKN</sequence>